<dbReference type="InterPro" id="IPR036388">
    <property type="entry name" value="WH-like_DNA-bd_sf"/>
</dbReference>
<accession>A0A4D6GVZ0</accession>
<dbReference type="EMBL" id="VRYN01000001">
    <property type="protein sequence ID" value="TYO81931.1"/>
    <property type="molecule type" value="Genomic_DNA"/>
</dbReference>
<evidence type="ECO:0000259" key="1">
    <source>
        <dbReference type="Pfam" id="PF03551"/>
    </source>
</evidence>
<dbReference type="Gene3D" id="1.10.10.10">
    <property type="entry name" value="Winged helix-like DNA-binding domain superfamily/Winged helix DNA-binding domain"/>
    <property type="match status" value="1"/>
</dbReference>
<dbReference type="AlphaFoldDB" id="A0A4D6GVZ0"/>
<sequence length="176" mass="20280">MRKSGPPKGLVSYLVLELLDEQPRYGYEILKEIESLSGGHWEPSYGSVYPILYKFEENGYAERLDVEDEPDRKYFELTDAGREELAAKREEVGTAGTDLFDVILGFYHMFAVLGTDDRFDVENPPEGTGWRFDEAFSAWIVEQVVRHHEHYFSEFERVPDTPAEFADRMGIEGPDD</sequence>
<dbReference type="RefSeq" id="WP_010903486.1">
    <property type="nucleotide sequence ID" value="NZ_VRYN01000001.1"/>
</dbReference>
<dbReference type="PANTHER" id="PTHR43252:SF7">
    <property type="entry name" value="TRANSCRIPTIONAL REGULATOR YQJI"/>
    <property type="match status" value="1"/>
</dbReference>
<evidence type="ECO:0000313" key="2">
    <source>
        <dbReference type="EMBL" id="QCC45671.1"/>
    </source>
</evidence>
<gene>
    <name evidence="3" type="ORF">APQ99_00444</name>
    <name evidence="2" type="ORF">HBSAL_10140</name>
</gene>
<dbReference type="EMBL" id="CP038631">
    <property type="protein sequence ID" value="QCC45671.1"/>
    <property type="molecule type" value="Genomic_DNA"/>
</dbReference>
<evidence type="ECO:0000313" key="3">
    <source>
        <dbReference type="EMBL" id="TYO81931.1"/>
    </source>
</evidence>
<evidence type="ECO:0000313" key="5">
    <source>
        <dbReference type="Proteomes" id="UP000323075"/>
    </source>
</evidence>
<evidence type="ECO:0000313" key="4">
    <source>
        <dbReference type="Proteomes" id="UP000296216"/>
    </source>
</evidence>
<reference evidence="2 4" key="1">
    <citation type="journal article" date="2019" name="Microbiol. Resour. Announc.">
        <title>The Genome Sequence of the Halobacterium salinarum Type Strain Is Closely Related to That of Laboratory Strains NRC-1 and R1.</title>
        <authorList>
            <person name="Pfeiffer F."/>
            <person name="Marchfelder A."/>
            <person name="Habermann B."/>
            <person name="Dyall-Smith M.L."/>
        </authorList>
    </citation>
    <scope>NUCLEOTIDE SEQUENCE [LARGE SCALE GENOMIC DNA]</scope>
    <source>
        <strain evidence="2">91-R6</strain>
        <strain evidence="4">ATCC 33171 / DSM 3754 / JCM 8978 / NBRC 102687 / NCIMB 764 / 91-R6</strain>
    </source>
</reference>
<dbReference type="Proteomes" id="UP000296216">
    <property type="component" value="Chromosome"/>
</dbReference>
<reference evidence="2" key="3">
    <citation type="journal article" name="MicrobiologyOpen">
        <title>Whole-genome comparison between the type strain of Halobacterium salinarum (DSM 3754(T)) and the laboratory strains R1 and NRC-1.</title>
        <authorList>
            <person name="Pfeiffer F."/>
            <person name="Losensky G."/>
            <person name="Marchfelder A."/>
            <person name="Habermann B."/>
            <person name="Dyall-Smith M."/>
        </authorList>
    </citation>
    <scope>NUCLEOTIDE SEQUENCE</scope>
    <source>
        <strain evidence="2">91-R6</strain>
    </source>
</reference>
<dbReference type="Pfam" id="PF03551">
    <property type="entry name" value="PadR"/>
    <property type="match status" value="1"/>
</dbReference>
<name>A0A4D6GVZ0_HALS9</name>
<dbReference type="InterPro" id="IPR005149">
    <property type="entry name" value="Tscrpt_reg_PadR_N"/>
</dbReference>
<dbReference type="InterPro" id="IPR036390">
    <property type="entry name" value="WH_DNA-bd_sf"/>
</dbReference>
<proteinExistence type="predicted"/>
<organism evidence="2 4">
    <name type="scientific">Halobacterium salinarum (strain ATCC 33171 / DSM 3754 / JCM 8978 / NBRC 102687 / NCIMB 764 / 91-R6)</name>
    <dbReference type="NCBI Taxonomy" id="2597657"/>
    <lineage>
        <taxon>Archaea</taxon>
        <taxon>Methanobacteriati</taxon>
        <taxon>Methanobacteriota</taxon>
        <taxon>Stenosarchaea group</taxon>
        <taxon>Halobacteria</taxon>
        <taxon>Halobacteriales</taxon>
        <taxon>Halobacteriaceae</taxon>
        <taxon>Halobacterium</taxon>
    </lineage>
</organism>
<dbReference type="GeneID" id="68694610"/>
<dbReference type="PANTHER" id="PTHR43252">
    <property type="entry name" value="TRANSCRIPTIONAL REGULATOR YQJI"/>
    <property type="match status" value="1"/>
</dbReference>
<reference evidence="3 5" key="2">
    <citation type="submission" date="2019-07" db="EMBL/GenBank/DDBJ databases">
        <title>Genomic Encyclopedia of Archaeal and Bacterial Type Strains, Phase II (KMG-II): from individual species to whole genera.</title>
        <authorList>
            <person name="Goeker M."/>
        </authorList>
    </citation>
    <scope>NUCLEOTIDE SEQUENCE [LARGE SCALE GENOMIC DNA]</scope>
    <source>
        <strain evidence="3 5">DSM 3754</strain>
    </source>
</reference>
<dbReference type="SUPFAM" id="SSF46785">
    <property type="entry name" value="Winged helix' DNA-binding domain"/>
    <property type="match status" value="1"/>
</dbReference>
<feature type="domain" description="Transcription regulator PadR N-terminal" evidence="1">
    <location>
        <begin position="15"/>
        <end position="86"/>
    </location>
</feature>
<protein>
    <submittedName>
        <fullName evidence="2">PadR family transcription regulator</fullName>
    </submittedName>
    <submittedName>
        <fullName evidence="3">Transcriptional regulator, PadR family</fullName>
    </submittedName>
</protein>
<dbReference type="Proteomes" id="UP000323075">
    <property type="component" value="Unassembled WGS sequence"/>
</dbReference>